<organism evidence="2 3">
    <name type="scientific">Vitis vinifera</name>
    <name type="common">Grape</name>
    <dbReference type="NCBI Taxonomy" id="29760"/>
    <lineage>
        <taxon>Eukaryota</taxon>
        <taxon>Viridiplantae</taxon>
        <taxon>Streptophyta</taxon>
        <taxon>Embryophyta</taxon>
        <taxon>Tracheophyta</taxon>
        <taxon>Spermatophyta</taxon>
        <taxon>Magnoliopsida</taxon>
        <taxon>eudicotyledons</taxon>
        <taxon>Gunneridae</taxon>
        <taxon>Pentapetalae</taxon>
        <taxon>rosids</taxon>
        <taxon>Vitales</taxon>
        <taxon>Vitaceae</taxon>
        <taxon>Viteae</taxon>
        <taxon>Vitis</taxon>
    </lineage>
</organism>
<dbReference type="PANTHER" id="PTHR42648">
    <property type="entry name" value="TRANSPOSASE, PUTATIVE-RELATED"/>
    <property type="match status" value="1"/>
</dbReference>
<sequence length="157" mass="18272">MNEKDRFCFACQLGKSHKLSFSNSLTVYNDSSHLTESDLWGAASVTSRNGFRYYISFVDVYSRYTWIYFLKSKSKVTQTFLHFKAQVELLLNRKIKILQIDCGSEFRSLTSLLQSTGITHGLSCPHTLEQNGRVERKYRKDKFNYLSSIFFTFEILG</sequence>
<feature type="domain" description="Integrase catalytic" evidence="1">
    <location>
        <begin position="32"/>
        <end position="157"/>
    </location>
</feature>
<gene>
    <name evidence="2" type="ORF">VitviT2T_007999</name>
</gene>
<dbReference type="Proteomes" id="UP001227230">
    <property type="component" value="Chromosome 6"/>
</dbReference>
<reference evidence="2 3" key="1">
    <citation type="journal article" date="2023" name="Hortic Res">
        <title>The complete reference genome for grapevine (Vitis vinifera L.) genetics and breeding.</title>
        <authorList>
            <person name="Shi X."/>
            <person name="Cao S."/>
            <person name="Wang X."/>
            <person name="Huang S."/>
            <person name="Wang Y."/>
            <person name="Liu Z."/>
            <person name="Liu W."/>
            <person name="Leng X."/>
            <person name="Peng Y."/>
            <person name="Wang N."/>
            <person name="Wang Y."/>
            <person name="Ma Z."/>
            <person name="Xu X."/>
            <person name="Zhang F."/>
            <person name="Xue H."/>
            <person name="Zhong H."/>
            <person name="Wang Y."/>
            <person name="Zhang K."/>
            <person name="Velt A."/>
            <person name="Avia K."/>
            <person name="Holtgrawe D."/>
            <person name="Grimplet J."/>
            <person name="Matus J.T."/>
            <person name="Ware D."/>
            <person name="Wu X."/>
            <person name="Wang H."/>
            <person name="Liu C."/>
            <person name="Fang Y."/>
            <person name="Rustenholz C."/>
            <person name="Cheng Z."/>
            <person name="Xiao H."/>
            <person name="Zhou Y."/>
        </authorList>
    </citation>
    <scope>NUCLEOTIDE SEQUENCE [LARGE SCALE GENOMIC DNA]</scope>
    <source>
        <strain evidence="3">cv. Pinot noir / PN40024</strain>
        <tissue evidence="2">Leaf</tissue>
    </source>
</reference>
<protein>
    <recommendedName>
        <fullName evidence="1">Integrase catalytic domain-containing protein</fullName>
    </recommendedName>
</protein>
<dbReference type="InterPro" id="IPR012337">
    <property type="entry name" value="RNaseH-like_sf"/>
</dbReference>
<evidence type="ECO:0000313" key="3">
    <source>
        <dbReference type="Proteomes" id="UP001227230"/>
    </source>
</evidence>
<dbReference type="PROSITE" id="PS50994">
    <property type="entry name" value="INTEGRASE"/>
    <property type="match status" value="1"/>
</dbReference>
<accession>A0ABY9C0S9</accession>
<dbReference type="Pfam" id="PF00665">
    <property type="entry name" value="rve"/>
    <property type="match status" value="1"/>
</dbReference>
<dbReference type="InterPro" id="IPR036397">
    <property type="entry name" value="RNaseH_sf"/>
</dbReference>
<evidence type="ECO:0000313" key="2">
    <source>
        <dbReference type="EMBL" id="WJZ88726.1"/>
    </source>
</evidence>
<proteinExistence type="predicted"/>
<dbReference type="SUPFAM" id="SSF53098">
    <property type="entry name" value="Ribonuclease H-like"/>
    <property type="match status" value="1"/>
</dbReference>
<evidence type="ECO:0000259" key="1">
    <source>
        <dbReference type="PROSITE" id="PS50994"/>
    </source>
</evidence>
<dbReference type="Gene3D" id="3.30.420.10">
    <property type="entry name" value="Ribonuclease H-like superfamily/Ribonuclease H"/>
    <property type="match status" value="1"/>
</dbReference>
<dbReference type="PANTHER" id="PTHR42648:SF26">
    <property type="entry name" value="INTEGRASE CATALYTIC DOMAIN-CONTAINING PROTEIN"/>
    <property type="match status" value="1"/>
</dbReference>
<name>A0ABY9C0S9_VITVI</name>
<dbReference type="InterPro" id="IPR001584">
    <property type="entry name" value="Integrase_cat-core"/>
</dbReference>
<dbReference type="InterPro" id="IPR039537">
    <property type="entry name" value="Retrotran_Ty1/copia-like"/>
</dbReference>
<dbReference type="EMBL" id="CP126653">
    <property type="protein sequence ID" value="WJZ88726.1"/>
    <property type="molecule type" value="Genomic_DNA"/>
</dbReference>
<keyword evidence="3" id="KW-1185">Reference proteome</keyword>